<feature type="domain" description="Copper-binding protein MbnP-like" evidence="1">
    <location>
        <begin position="30"/>
        <end position="238"/>
    </location>
</feature>
<dbReference type="PROSITE" id="PS51257">
    <property type="entry name" value="PROKAR_LIPOPROTEIN"/>
    <property type="match status" value="1"/>
</dbReference>
<dbReference type="Pfam" id="PF20243">
    <property type="entry name" value="MbnP"/>
    <property type="match status" value="1"/>
</dbReference>
<accession>A0A846MSS5</accession>
<dbReference type="Proteomes" id="UP000537126">
    <property type="component" value="Unassembled WGS sequence"/>
</dbReference>
<protein>
    <recommendedName>
        <fullName evidence="1">Copper-binding protein MbnP-like domain-containing protein</fullName>
    </recommendedName>
</protein>
<dbReference type="AlphaFoldDB" id="A0A846MSS5"/>
<keyword evidence="3" id="KW-1185">Reference proteome</keyword>
<name>A0A846MSS5_9BACT</name>
<dbReference type="RefSeq" id="WP_166920844.1">
    <property type="nucleotide sequence ID" value="NZ_JAASRN010000006.1"/>
</dbReference>
<dbReference type="InterPro" id="IPR046863">
    <property type="entry name" value="MbnP-like_dom"/>
</dbReference>
<evidence type="ECO:0000313" key="2">
    <source>
        <dbReference type="EMBL" id="NIK74758.1"/>
    </source>
</evidence>
<organism evidence="2 3">
    <name type="scientific">Thermonema lapsum</name>
    <dbReference type="NCBI Taxonomy" id="28195"/>
    <lineage>
        <taxon>Bacteria</taxon>
        <taxon>Pseudomonadati</taxon>
        <taxon>Bacteroidota</taxon>
        <taxon>Cytophagia</taxon>
        <taxon>Cytophagales</taxon>
        <taxon>Thermonemataceae</taxon>
        <taxon>Thermonema</taxon>
    </lineage>
</organism>
<proteinExistence type="predicted"/>
<evidence type="ECO:0000259" key="1">
    <source>
        <dbReference type="Pfam" id="PF20243"/>
    </source>
</evidence>
<comment type="caution">
    <text evidence="2">The sequence shown here is derived from an EMBL/GenBank/DDBJ whole genome shotgun (WGS) entry which is preliminary data.</text>
</comment>
<dbReference type="EMBL" id="JAASRN010000006">
    <property type="protein sequence ID" value="NIK74758.1"/>
    <property type="molecule type" value="Genomic_DNA"/>
</dbReference>
<evidence type="ECO:0000313" key="3">
    <source>
        <dbReference type="Proteomes" id="UP000537126"/>
    </source>
</evidence>
<gene>
    <name evidence="2" type="ORF">FHS56_002291</name>
</gene>
<reference evidence="2 3" key="1">
    <citation type="submission" date="2020-03" db="EMBL/GenBank/DDBJ databases">
        <title>Genomic Encyclopedia of Type Strains, Phase IV (KMG-IV): sequencing the most valuable type-strain genomes for metagenomic binning, comparative biology and taxonomic classification.</title>
        <authorList>
            <person name="Goeker M."/>
        </authorList>
    </citation>
    <scope>NUCLEOTIDE SEQUENCE [LARGE SCALE GENOMIC DNA]</scope>
    <source>
        <strain evidence="2 3">DSM 5718</strain>
    </source>
</reference>
<sequence length="261" mass="29377">MKKILIFITGFLFIASSCQKKDEATPQTSGSIEIKFDHFVGNQRFSLNQSYTNSATNEQFTPTLLKYFVSNFHFIKEDGSSYVVPVEKSYFLIDVKDNSLQSIRIDSLPAGKYVALEFIIGVDSLMSTKEPEQRPSSLDPAGAAQGMYWSWNPGYIFVKFEGTSPQSPRDGNVFKYHIGGYGGYSTPTINCIRKRRIDFGKSVSINGQDTPSVHLIVDILKFFNGNFSLRIADNPVVMFNPLGTSIADNYKEMFKLDHIHE</sequence>